<evidence type="ECO:0000256" key="8">
    <source>
        <dbReference type="ARBA" id="ARBA00023303"/>
    </source>
</evidence>
<keyword evidence="4 9" id="KW-0812">Transmembrane</keyword>
<proteinExistence type="inferred from homology"/>
<dbReference type="OrthoDB" id="68611at2759"/>
<feature type="transmembrane region" description="Helical" evidence="9">
    <location>
        <begin position="49"/>
        <end position="68"/>
    </location>
</feature>
<dbReference type="EMBL" id="JAMYWD010000006">
    <property type="protein sequence ID" value="KAJ4969363.1"/>
    <property type="molecule type" value="Genomic_DNA"/>
</dbReference>
<dbReference type="Proteomes" id="UP001141806">
    <property type="component" value="Unassembled WGS sequence"/>
</dbReference>
<gene>
    <name evidence="10" type="ORF">NE237_016064</name>
</gene>
<evidence type="ECO:0000256" key="4">
    <source>
        <dbReference type="ARBA" id="ARBA00022692"/>
    </source>
</evidence>
<feature type="transmembrane region" description="Helical" evidence="9">
    <location>
        <begin position="80"/>
        <end position="98"/>
    </location>
</feature>
<comment type="similarity">
    <text evidence="2">Belongs to the aromatic acid exporter (TC 2.A.85) family.</text>
</comment>
<keyword evidence="3" id="KW-0813">Transport</keyword>
<feature type="transmembrane region" description="Helical" evidence="9">
    <location>
        <begin position="190"/>
        <end position="212"/>
    </location>
</feature>
<evidence type="ECO:0000256" key="2">
    <source>
        <dbReference type="ARBA" id="ARBA00007079"/>
    </source>
</evidence>
<sequence>MLAMKSSTERTLPIQNGVSPKKKNMILSSLSSLLHYLTEIKGIHEHKNLIHSFKVGLALVLVSLLYLLDPLFKQVGDNAMWAIMSVVVVFEFYAGATLGKGLNRGIGTILGGGLGCGAAILAQNLGKVGQTSAIGTFVFIFGAAATYTRSVPSIKKKYDYGVLIFILTFNLVIVSGVHTEKVIKLTCDRLSAIGMGFALCVSTNLLIFPVWASDELHYSTASKFNKLACSIEGCLEEFLERIEEKKDNQSETSFNTCISLLHSKSKDESLVNIASWEPWHGKFGFSYPWHKYLQIGDSLGELATSILSLKGCLRSHPQPSSVPMKQSIKKSCEVVASLLACTLREHGDSIINMKRCRPAVLVVAKLQLSRLELSDAVLPCMLRMLPDDDGFAMAGFVFLLMEMLTKMEKLAKEVEELADYAGFPSKQLKHADFW</sequence>
<protein>
    <recommendedName>
        <fullName evidence="12">Aluminum-activated malate transporter</fullName>
    </recommendedName>
</protein>
<keyword evidence="8" id="KW-0407">Ion channel</keyword>
<evidence type="ECO:0000313" key="11">
    <source>
        <dbReference type="Proteomes" id="UP001141806"/>
    </source>
</evidence>
<organism evidence="10 11">
    <name type="scientific">Protea cynaroides</name>
    <dbReference type="NCBI Taxonomy" id="273540"/>
    <lineage>
        <taxon>Eukaryota</taxon>
        <taxon>Viridiplantae</taxon>
        <taxon>Streptophyta</taxon>
        <taxon>Embryophyta</taxon>
        <taxon>Tracheophyta</taxon>
        <taxon>Spermatophyta</taxon>
        <taxon>Magnoliopsida</taxon>
        <taxon>Proteales</taxon>
        <taxon>Proteaceae</taxon>
        <taxon>Protea</taxon>
    </lineage>
</organism>
<evidence type="ECO:0000256" key="9">
    <source>
        <dbReference type="SAM" id="Phobius"/>
    </source>
</evidence>
<evidence type="ECO:0000256" key="6">
    <source>
        <dbReference type="ARBA" id="ARBA00023065"/>
    </source>
</evidence>
<feature type="transmembrane region" description="Helical" evidence="9">
    <location>
        <begin position="160"/>
        <end position="178"/>
    </location>
</feature>
<evidence type="ECO:0008006" key="12">
    <source>
        <dbReference type="Google" id="ProtNLM"/>
    </source>
</evidence>
<dbReference type="GO" id="GO:0016020">
    <property type="term" value="C:membrane"/>
    <property type="evidence" value="ECO:0007669"/>
    <property type="project" value="UniProtKB-SubCell"/>
</dbReference>
<keyword evidence="11" id="KW-1185">Reference proteome</keyword>
<evidence type="ECO:0000313" key="10">
    <source>
        <dbReference type="EMBL" id="KAJ4969363.1"/>
    </source>
</evidence>
<evidence type="ECO:0000256" key="3">
    <source>
        <dbReference type="ARBA" id="ARBA00022448"/>
    </source>
</evidence>
<evidence type="ECO:0000256" key="1">
    <source>
        <dbReference type="ARBA" id="ARBA00004141"/>
    </source>
</evidence>
<evidence type="ECO:0000256" key="7">
    <source>
        <dbReference type="ARBA" id="ARBA00023136"/>
    </source>
</evidence>
<feature type="transmembrane region" description="Helical" evidence="9">
    <location>
        <begin position="128"/>
        <end position="148"/>
    </location>
</feature>
<dbReference type="Pfam" id="PF11744">
    <property type="entry name" value="ALMT"/>
    <property type="match status" value="1"/>
</dbReference>
<reference evidence="10" key="1">
    <citation type="journal article" date="2023" name="Plant J.">
        <title>The genome of the king protea, Protea cynaroides.</title>
        <authorList>
            <person name="Chang J."/>
            <person name="Duong T.A."/>
            <person name="Schoeman C."/>
            <person name="Ma X."/>
            <person name="Roodt D."/>
            <person name="Barker N."/>
            <person name="Li Z."/>
            <person name="Van de Peer Y."/>
            <person name="Mizrachi E."/>
        </authorList>
    </citation>
    <scope>NUCLEOTIDE SEQUENCE</scope>
    <source>
        <tissue evidence="10">Young leaves</tissue>
    </source>
</reference>
<keyword evidence="7 9" id="KW-0472">Membrane</keyword>
<dbReference type="AlphaFoldDB" id="A0A9Q0KEW4"/>
<keyword evidence="6" id="KW-0406">Ion transport</keyword>
<dbReference type="PANTHER" id="PTHR31086">
    <property type="entry name" value="ALUMINUM-ACTIVATED MALATE TRANSPORTER 10"/>
    <property type="match status" value="1"/>
</dbReference>
<dbReference type="GO" id="GO:0015743">
    <property type="term" value="P:malate transport"/>
    <property type="evidence" value="ECO:0007669"/>
    <property type="project" value="InterPro"/>
</dbReference>
<comment type="subcellular location">
    <subcellularLocation>
        <location evidence="1">Membrane</location>
        <topology evidence="1">Multi-pass membrane protein</topology>
    </subcellularLocation>
</comment>
<keyword evidence="5 9" id="KW-1133">Transmembrane helix</keyword>
<dbReference type="GO" id="GO:0034220">
    <property type="term" value="P:monoatomic ion transmembrane transport"/>
    <property type="evidence" value="ECO:0007669"/>
    <property type="project" value="UniProtKB-KW"/>
</dbReference>
<comment type="caution">
    <text evidence="10">The sequence shown here is derived from an EMBL/GenBank/DDBJ whole genome shotgun (WGS) entry which is preliminary data.</text>
</comment>
<evidence type="ECO:0000256" key="5">
    <source>
        <dbReference type="ARBA" id="ARBA00022989"/>
    </source>
</evidence>
<feature type="transmembrane region" description="Helical" evidence="9">
    <location>
        <begin position="105"/>
        <end position="122"/>
    </location>
</feature>
<accession>A0A9Q0KEW4</accession>
<dbReference type="InterPro" id="IPR020966">
    <property type="entry name" value="ALMT"/>
</dbReference>
<name>A0A9Q0KEW4_9MAGN</name>